<sequence length="147" mass="16314">MKNLSFMSLGVVASLLIGSANATDFSSQVEVRQSAFLSMADNLRTMKKLEDGRDSDWEKIKTLALENAKIMVELPTMFPEGSVEGSKSKASVWSKWDKFESGLHSLEQNYEAMVIAANEQDPKALTSAIKSADRSCKSCHRSFKAKW</sequence>
<keyword evidence="3" id="KW-0479">Metal-binding</keyword>
<keyword evidence="4" id="KW-0249">Electron transport</keyword>
<name>A0ABT5QNJ0_9GAMM</name>
<keyword evidence="8" id="KW-1185">Reference proteome</keyword>
<keyword evidence="6" id="KW-0732">Signal</keyword>
<evidence type="ECO:0000313" key="7">
    <source>
        <dbReference type="EMBL" id="MDD1782563.1"/>
    </source>
</evidence>
<comment type="caution">
    <text evidence="7">The sequence shown here is derived from an EMBL/GenBank/DDBJ whole genome shotgun (WGS) entry which is preliminary data.</text>
</comment>
<organism evidence="7 8">
    <name type="scientific">Enterovibrio qingdaonensis</name>
    <dbReference type="NCBI Taxonomy" id="2899818"/>
    <lineage>
        <taxon>Bacteria</taxon>
        <taxon>Pseudomonadati</taxon>
        <taxon>Pseudomonadota</taxon>
        <taxon>Gammaproteobacteria</taxon>
        <taxon>Vibrionales</taxon>
        <taxon>Vibrionaceae</taxon>
        <taxon>Enterovibrio</taxon>
    </lineage>
</organism>
<evidence type="ECO:0000256" key="4">
    <source>
        <dbReference type="ARBA" id="ARBA00022982"/>
    </source>
</evidence>
<evidence type="ECO:0000256" key="5">
    <source>
        <dbReference type="ARBA" id="ARBA00023004"/>
    </source>
</evidence>
<evidence type="ECO:0000256" key="3">
    <source>
        <dbReference type="ARBA" id="ARBA00022723"/>
    </source>
</evidence>
<dbReference type="Pfam" id="PF01322">
    <property type="entry name" value="Cytochrom_C_2"/>
    <property type="match status" value="1"/>
</dbReference>
<dbReference type="PROSITE" id="PS51009">
    <property type="entry name" value="CYTCII"/>
    <property type="match status" value="1"/>
</dbReference>
<evidence type="ECO:0000256" key="6">
    <source>
        <dbReference type="SAM" id="SignalP"/>
    </source>
</evidence>
<keyword evidence="1" id="KW-0813">Transport</keyword>
<dbReference type="InterPro" id="IPR010980">
    <property type="entry name" value="Cyt_c/b562"/>
</dbReference>
<proteinExistence type="predicted"/>
<dbReference type="InterPro" id="IPR002321">
    <property type="entry name" value="Cyt_c_II"/>
</dbReference>
<dbReference type="InterPro" id="IPR012127">
    <property type="entry name" value="Cyt_c_prime"/>
</dbReference>
<dbReference type="PIRSF" id="PIRSF000027">
    <property type="entry name" value="Cytc_c_prime"/>
    <property type="match status" value="1"/>
</dbReference>
<accession>A0ABT5QNJ0</accession>
<keyword evidence="2" id="KW-0349">Heme</keyword>
<evidence type="ECO:0000256" key="2">
    <source>
        <dbReference type="ARBA" id="ARBA00022617"/>
    </source>
</evidence>
<feature type="signal peptide" evidence="6">
    <location>
        <begin position="1"/>
        <end position="22"/>
    </location>
</feature>
<dbReference type="EMBL" id="JAJUBB010000011">
    <property type="protein sequence ID" value="MDD1782563.1"/>
    <property type="molecule type" value="Genomic_DNA"/>
</dbReference>
<dbReference type="Gene3D" id="1.20.120.10">
    <property type="entry name" value="Cytochrome c/b562"/>
    <property type="match status" value="1"/>
</dbReference>
<feature type="chain" id="PRO_5046782881" evidence="6">
    <location>
        <begin position="23"/>
        <end position="147"/>
    </location>
</feature>
<gene>
    <name evidence="7" type="ORF">LRP49_15430</name>
</gene>
<dbReference type="SUPFAM" id="SSF47175">
    <property type="entry name" value="Cytochromes"/>
    <property type="match status" value="1"/>
</dbReference>
<dbReference type="Proteomes" id="UP001149821">
    <property type="component" value="Unassembled WGS sequence"/>
</dbReference>
<evidence type="ECO:0000256" key="1">
    <source>
        <dbReference type="ARBA" id="ARBA00022448"/>
    </source>
</evidence>
<reference evidence="7" key="1">
    <citation type="submission" date="2021-12" db="EMBL/GenBank/DDBJ databases">
        <title>Enterovibrio ZSDZ35 sp. nov. and Enterovibrio ZSDZ42 sp. nov., isolated from coastal seawater in Qingdao.</title>
        <authorList>
            <person name="Zhang P."/>
        </authorList>
    </citation>
    <scope>NUCLEOTIDE SEQUENCE</scope>
    <source>
        <strain evidence="7">ZSDZ35</strain>
    </source>
</reference>
<dbReference type="RefSeq" id="WP_274143200.1">
    <property type="nucleotide sequence ID" value="NZ_JAJUBB010000011.1"/>
</dbReference>
<protein>
    <submittedName>
        <fullName evidence="7">Cytochrome c</fullName>
    </submittedName>
</protein>
<keyword evidence="5" id="KW-0408">Iron</keyword>
<evidence type="ECO:0000313" key="8">
    <source>
        <dbReference type="Proteomes" id="UP001149821"/>
    </source>
</evidence>